<organism evidence="1 2">
    <name type="scientific">Escherichia coli</name>
    <dbReference type="NCBI Taxonomy" id="562"/>
    <lineage>
        <taxon>Bacteria</taxon>
        <taxon>Pseudomonadati</taxon>
        <taxon>Pseudomonadota</taxon>
        <taxon>Gammaproteobacteria</taxon>
        <taxon>Enterobacterales</taxon>
        <taxon>Enterobacteriaceae</taxon>
        <taxon>Escherichia</taxon>
    </lineage>
</organism>
<accession>A0AAQ2DRL9</accession>
<protein>
    <submittedName>
        <fullName evidence="1">Uncharacterized protein</fullName>
    </submittedName>
</protein>
<gene>
    <name evidence="1" type="ORF">C9160_21955</name>
</gene>
<dbReference type="Proteomes" id="UP000306700">
    <property type="component" value="Unassembled WGS sequence"/>
</dbReference>
<dbReference type="RefSeq" id="WP_096973563.1">
    <property type="nucleotide sequence ID" value="NZ_JBNONN010000043.1"/>
</dbReference>
<feature type="non-terminal residue" evidence="1">
    <location>
        <position position="1"/>
    </location>
</feature>
<name>A0AAQ2DRL9_ECOLX</name>
<evidence type="ECO:0000313" key="1">
    <source>
        <dbReference type="EMBL" id="TJH17621.1"/>
    </source>
</evidence>
<comment type="caution">
    <text evidence="1">The sequence shown here is derived from an EMBL/GenBank/DDBJ whole genome shotgun (WGS) entry which is preliminary data.</text>
</comment>
<reference evidence="1 2" key="1">
    <citation type="submission" date="2018-12" db="EMBL/GenBank/DDBJ databases">
        <title>Food and Water Safety Consortium.</title>
        <authorList>
            <person name="Tyson S."/>
            <person name="Peterson C.-L."/>
            <person name="Olson A."/>
            <person name="Tyler S."/>
            <person name="Cabral J."/>
            <person name="Lynch T."/>
            <person name="Knox N."/>
            <person name="Van Domselaar G."/>
            <person name="Graham M."/>
        </authorList>
    </citation>
    <scope>NUCLEOTIDE SEQUENCE [LARGE SCALE GENOMIC DNA]</scope>
    <source>
        <strain evidence="1 2">FWSEC0384</strain>
    </source>
</reference>
<dbReference type="EMBL" id="RRNI01000032">
    <property type="protein sequence ID" value="TJH17621.1"/>
    <property type="molecule type" value="Genomic_DNA"/>
</dbReference>
<sequence>TLPSEMVVWQPEFTDKTLSRKTGAVQCVALNRVLRLRLKAFGGIPDILHKSACDIFAQSMIS</sequence>
<dbReference type="AlphaFoldDB" id="A0AAQ2DRL9"/>
<evidence type="ECO:0000313" key="2">
    <source>
        <dbReference type="Proteomes" id="UP000306700"/>
    </source>
</evidence>
<proteinExistence type="predicted"/>